<dbReference type="EMBL" id="JAUSTR010000003">
    <property type="protein sequence ID" value="MDQ0162242.1"/>
    <property type="molecule type" value="Genomic_DNA"/>
</dbReference>
<name>A0ABT9VN35_9BACI</name>
<sequence>MDEKLANDILDKLKDGELNEYLVTKEQFMIFRKVLVSRPDFKHFRGIAQRGGNVIYQYLQDPRS</sequence>
<evidence type="ECO:0008006" key="3">
    <source>
        <dbReference type="Google" id="ProtNLM"/>
    </source>
</evidence>
<gene>
    <name evidence="1" type="ORF">J2S06_001318</name>
</gene>
<protein>
    <recommendedName>
        <fullName evidence="3">Abortive phage infection protein</fullName>
    </recommendedName>
</protein>
<evidence type="ECO:0000313" key="2">
    <source>
        <dbReference type="Proteomes" id="UP001225646"/>
    </source>
</evidence>
<organism evidence="1 2">
    <name type="scientific">Aeribacillus alveayuensis</name>
    <dbReference type="NCBI Taxonomy" id="279215"/>
    <lineage>
        <taxon>Bacteria</taxon>
        <taxon>Bacillati</taxon>
        <taxon>Bacillota</taxon>
        <taxon>Bacilli</taxon>
        <taxon>Bacillales</taxon>
        <taxon>Bacillaceae</taxon>
        <taxon>Aeribacillus</taxon>
    </lineage>
</organism>
<keyword evidence="2" id="KW-1185">Reference proteome</keyword>
<accession>A0ABT9VN35</accession>
<comment type="caution">
    <text evidence="1">The sequence shown here is derived from an EMBL/GenBank/DDBJ whole genome shotgun (WGS) entry which is preliminary data.</text>
</comment>
<dbReference type="Proteomes" id="UP001225646">
    <property type="component" value="Unassembled WGS sequence"/>
</dbReference>
<proteinExistence type="predicted"/>
<evidence type="ECO:0000313" key="1">
    <source>
        <dbReference type="EMBL" id="MDQ0162242.1"/>
    </source>
</evidence>
<dbReference type="RefSeq" id="WP_044749433.1">
    <property type="nucleotide sequence ID" value="NZ_JAUSTR010000003.1"/>
</dbReference>
<reference evidence="1 2" key="1">
    <citation type="submission" date="2023-07" db="EMBL/GenBank/DDBJ databases">
        <title>Genomic Encyclopedia of Type Strains, Phase IV (KMG-IV): sequencing the most valuable type-strain genomes for metagenomic binning, comparative biology and taxonomic classification.</title>
        <authorList>
            <person name="Goeker M."/>
        </authorList>
    </citation>
    <scope>NUCLEOTIDE SEQUENCE [LARGE SCALE GENOMIC DNA]</scope>
    <source>
        <strain evidence="1 2">DSM 19092</strain>
    </source>
</reference>